<dbReference type="PaxDb" id="9796-ENSECAP00000009763"/>
<evidence type="ECO:0000313" key="13">
    <source>
        <dbReference type="VGNC" id="VGNC:23263"/>
    </source>
</evidence>
<feature type="binding site" evidence="6">
    <location>
        <position position="515"/>
    </location>
    <ligand>
        <name>Na(+)</name>
        <dbReference type="ChEBI" id="CHEBI:29101"/>
        <label>1</label>
    </ligand>
</feature>
<dbReference type="SUPFAM" id="SSF161070">
    <property type="entry name" value="SNF-like"/>
    <property type="match status" value="1"/>
</dbReference>
<dbReference type="SMR" id="F7BE81"/>
<evidence type="ECO:0000313" key="11">
    <source>
        <dbReference type="Ensembl" id="ENSECAP00000009763.2"/>
    </source>
</evidence>
<keyword evidence="7" id="KW-1015">Disulfide bond</keyword>
<dbReference type="GeneTree" id="ENSGT00940000160823"/>
<dbReference type="Ensembl" id="ENSECAT00000012365.3">
    <property type="protein sequence ID" value="ENSECAP00000009763.2"/>
    <property type="gene ID" value="ENSECAG00000011225.4"/>
</dbReference>
<feature type="transmembrane region" description="Helical" evidence="10">
    <location>
        <begin position="568"/>
        <end position="589"/>
    </location>
</feature>
<dbReference type="GO" id="GO:0005886">
    <property type="term" value="C:plasma membrane"/>
    <property type="evidence" value="ECO:0000318"/>
    <property type="project" value="GO_Central"/>
</dbReference>
<feature type="compositionally biased region" description="Low complexity" evidence="9">
    <location>
        <begin position="118"/>
        <end position="131"/>
    </location>
</feature>
<keyword evidence="5 10" id="KW-0472">Membrane</keyword>
<evidence type="ECO:0000256" key="2">
    <source>
        <dbReference type="ARBA" id="ARBA00022448"/>
    </source>
</evidence>
<comment type="similarity">
    <text evidence="8">Belongs to the sodium:neurotransmitter symporter (SNF) (TC 2.A.22) family.</text>
</comment>
<evidence type="ECO:0000256" key="3">
    <source>
        <dbReference type="ARBA" id="ARBA00022692"/>
    </source>
</evidence>
<feature type="disulfide bond" evidence="7">
    <location>
        <begin position="342"/>
        <end position="351"/>
    </location>
</feature>
<feature type="transmembrane region" description="Helical" evidence="10">
    <location>
        <begin position="509"/>
        <end position="533"/>
    </location>
</feature>
<evidence type="ECO:0000256" key="10">
    <source>
        <dbReference type="SAM" id="Phobius"/>
    </source>
</evidence>
<feature type="compositionally biased region" description="Low complexity" evidence="9">
    <location>
        <begin position="142"/>
        <end position="159"/>
    </location>
</feature>
<protein>
    <recommendedName>
        <fullName evidence="8">Transporter</fullName>
    </recommendedName>
</protein>
<dbReference type="GO" id="GO:1903804">
    <property type="term" value="P:glycine import across plasma membrane"/>
    <property type="evidence" value="ECO:0000318"/>
    <property type="project" value="GO_Central"/>
</dbReference>
<dbReference type="GO" id="GO:0046872">
    <property type="term" value="F:metal ion binding"/>
    <property type="evidence" value="ECO:0007669"/>
    <property type="project" value="UniProtKB-KW"/>
</dbReference>
<organism evidence="11 12">
    <name type="scientific">Equus caballus</name>
    <name type="common">Horse</name>
    <dbReference type="NCBI Taxonomy" id="9796"/>
    <lineage>
        <taxon>Eukaryota</taxon>
        <taxon>Metazoa</taxon>
        <taxon>Chordata</taxon>
        <taxon>Craniata</taxon>
        <taxon>Vertebrata</taxon>
        <taxon>Euteleostomi</taxon>
        <taxon>Mammalia</taxon>
        <taxon>Eutheria</taxon>
        <taxon>Laurasiatheria</taxon>
        <taxon>Perissodactyla</taxon>
        <taxon>Equidae</taxon>
        <taxon>Equus</taxon>
    </lineage>
</organism>
<feature type="transmembrane region" description="Helical" evidence="10">
    <location>
        <begin position="427"/>
        <end position="453"/>
    </location>
</feature>
<dbReference type="Bgee" id="ENSECAG00000011225">
    <property type="expression patterns" value="Expressed in prefrontal cortex and 4 other cell types or tissues"/>
</dbReference>
<dbReference type="OMA" id="RFPTWAE"/>
<feature type="transmembrane region" description="Helical" evidence="10">
    <location>
        <begin position="641"/>
        <end position="662"/>
    </location>
</feature>
<dbReference type="PRINTS" id="PR00176">
    <property type="entry name" value="NANEUSMPORT"/>
</dbReference>
<keyword evidence="12" id="KW-1185">Reference proteome</keyword>
<evidence type="ECO:0000256" key="1">
    <source>
        <dbReference type="ARBA" id="ARBA00004141"/>
    </source>
</evidence>
<dbReference type="OrthoDB" id="6581954at2759"/>
<name>F7BE81_HORSE</name>
<feature type="transmembrane region" description="Helical" evidence="10">
    <location>
        <begin position="303"/>
        <end position="330"/>
    </location>
</feature>
<dbReference type="HOGENOM" id="CLU_006855_9_4_1"/>
<feature type="binding site" evidence="6">
    <location>
        <position position="483"/>
    </location>
    <ligand>
        <name>Na(+)</name>
        <dbReference type="ChEBI" id="CHEBI:29101"/>
        <label>1</label>
    </ligand>
</feature>
<feature type="binding site" evidence="6">
    <location>
        <position position="244"/>
    </location>
    <ligand>
        <name>Na(+)</name>
        <dbReference type="ChEBI" id="CHEBI:29101"/>
        <label>1</label>
    </ligand>
</feature>
<evidence type="ECO:0000256" key="8">
    <source>
        <dbReference type="RuleBase" id="RU003732"/>
    </source>
</evidence>
<keyword evidence="4 10" id="KW-1133">Transmembrane helix</keyword>
<proteinExistence type="inferred from homology"/>
<keyword evidence="2 8" id="KW-0813">Transport</keyword>
<feature type="region of interest" description="Disordered" evidence="9">
    <location>
        <begin position="45"/>
        <end position="65"/>
    </location>
</feature>
<dbReference type="GO" id="GO:0015193">
    <property type="term" value="F:L-proline transmembrane transporter activity"/>
    <property type="evidence" value="ECO:0007669"/>
    <property type="project" value="Ensembl"/>
</dbReference>
<accession>F7BE81</accession>
<dbReference type="VGNC" id="VGNC:23263">
    <property type="gene designation" value="SLC6A7"/>
</dbReference>
<evidence type="ECO:0000256" key="9">
    <source>
        <dbReference type="SAM" id="MobiDB-lite"/>
    </source>
</evidence>
<dbReference type="PANTHER" id="PTHR11616">
    <property type="entry name" value="SODIUM/CHLORIDE DEPENDENT TRANSPORTER"/>
    <property type="match status" value="1"/>
</dbReference>
<dbReference type="InParanoid" id="F7BE81"/>
<dbReference type="CDD" id="cd11500">
    <property type="entry name" value="SLC6sbd_PROT"/>
    <property type="match status" value="1"/>
</dbReference>
<dbReference type="Pfam" id="PF00209">
    <property type="entry name" value="SNF"/>
    <property type="match status" value="1"/>
</dbReference>
<feature type="region of interest" description="Disordered" evidence="9">
    <location>
        <begin position="118"/>
        <end position="192"/>
    </location>
</feature>
<keyword evidence="6" id="KW-0915">Sodium</keyword>
<reference evidence="11 12" key="1">
    <citation type="journal article" date="2009" name="Science">
        <title>Genome sequence, comparative analysis, and population genetics of the domestic horse.</title>
        <authorList>
            <consortium name="Broad Institute Genome Sequencing Platform"/>
            <consortium name="Broad Institute Whole Genome Assembly Team"/>
            <person name="Wade C.M."/>
            <person name="Giulotto E."/>
            <person name="Sigurdsson S."/>
            <person name="Zoli M."/>
            <person name="Gnerre S."/>
            <person name="Imsland F."/>
            <person name="Lear T.L."/>
            <person name="Adelson D.L."/>
            <person name="Bailey E."/>
            <person name="Bellone R.R."/>
            <person name="Bloecker H."/>
            <person name="Distl O."/>
            <person name="Edgar R.C."/>
            <person name="Garber M."/>
            <person name="Leeb T."/>
            <person name="Mauceli E."/>
            <person name="MacLeod J.N."/>
            <person name="Penedo M.C.T."/>
            <person name="Raison J.M."/>
            <person name="Sharpe T."/>
            <person name="Vogel J."/>
            <person name="Andersson L."/>
            <person name="Antczak D.F."/>
            <person name="Biagi T."/>
            <person name="Binns M.M."/>
            <person name="Chowdhary B.P."/>
            <person name="Coleman S.J."/>
            <person name="Della Valle G."/>
            <person name="Fryc S."/>
            <person name="Guerin G."/>
            <person name="Hasegawa T."/>
            <person name="Hill E.W."/>
            <person name="Jurka J."/>
            <person name="Kiialainen A."/>
            <person name="Lindgren G."/>
            <person name="Liu J."/>
            <person name="Magnani E."/>
            <person name="Mickelson J.R."/>
            <person name="Murray J."/>
            <person name="Nergadze S.G."/>
            <person name="Onofrio R."/>
            <person name="Pedroni S."/>
            <person name="Piras M.F."/>
            <person name="Raudsepp T."/>
            <person name="Rocchi M."/>
            <person name="Roeed K.H."/>
            <person name="Ryder O.A."/>
            <person name="Searle S."/>
            <person name="Skow L."/>
            <person name="Swinburne J.E."/>
            <person name="Syvaenen A.C."/>
            <person name="Tozaki T."/>
            <person name="Valberg S.J."/>
            <person name="Vaudin M."/>
            <person name="White J.R."/>
            <person name="Zody M.C."/>
            <person name="Lander E.S."/>
            <person name="Lindblad-Toh K."/>
        </authorList>
    </citation>
    <scope>NUCLEOTIDE SEQUENCE [LARGE SCALE GENOMIC DNA]</scope>
    <source>
        <strain evidence="11 12">Thoroughbred</strain>
    </source>
</reference>
<comment type="subcellular location">
    <subcellularLocation>
        <location evidence="1">Membrane</location>
        <topology evidence="1">Multi-pass membrane protein</topology>
    </subcellularLocation>
</comment>
<evidence type="ECO:0000256" key="4">
    <source>
        <dbReference type="ARBA" id="ARBA00022989"/>
    </source>
</evidence>
<dbReference type="GO" id="GO:0030163">
    <property type="term" value="P:protein catabolic process"/>
    <property type="evidence" value="ECO:0007669"/>
    <property type="project" value="Ensembl"/>
</dbReference>
<feature type="transmembrane region" description="Helical" evidence="10">
    <location>
        <begin position="682"/>
        <end position="704"/>
    </location>
</feature>
<feature type="transmembrane region" description="Helical" evidence="10">
    <location>
        <begin position="724"/>
        <end position="744"/>
    </location>
</feature>
<dbReference type="PROSITE" id="PS50267">
    <property type="entry name" value="NA_NEUROTRAN_SYMP_3"/>
    <property type="match status" value="1"/>
</dbReference>
<keyword evidence="3 8" id="KW-0812">Transmembrane</keyword>
<reference evidence="11" key="3">
    <citation type="submission" date="2025-09" db="UniProtKB">
        <authorList>
            <consortium name="Ensembl"/>
        </authorList>
    </citation>
    <scope>IDENTIFICATION</scope>
    <source>
        <strain evidence="11">Thoroughbred</strain>
    </source>
</reference>
<feature type="transmembrane region" description="Helical" evidence="10">
    <location>
        <begin position="398"/>
        <end position="418"/>
    </location>
</feature>
<dbReference type="Proteomes" id="UP000002281">
    <property type="component" value="Chromosome 14"/>
</dbReference>
<evidence type="ECO:0000313" key="12">
    <source>
        <dbReference type="Proteomes" id="UP000002281"/>
    </source>
</evidence>
<keyword evidence="8" id="KW-0769">Symport</keyword>
<dbReference type="PANTHER" id="PTHR11616:SF231">
    <property type="entry name" value="SODIUM-DEPENDENT PROLINE TRANSPORTER"/>
    <property type="match status" value="1"/>
</dbReference>
<dbReference type="GO" id="GO:0005298">
    <property type="term" value="F:proline:sodium symporter activity"/>
    <property type="evidence" value="ECO:0000318"/>
    <property type="project" value="GO_Central"/>
</dbReference>
<feature type="transmembrane region" description="Helical" evidence="10">
    <location>
        <begin position="261"/>
        <end position="282"/>
    </location>
</feature>
<dbReference type="ExpressionAtlas" id="F7BE81">
    <property type="expression patterns" value="baseline"/>
</dbReference>
<reference evidence="11" key="2">
    <citation type="submission" date="2025-08" db="UniProtKB">
        <authorList>
            <consortium name="Ensembl"/>
        </authorList>
    </citation>
    <scope>IDENTIFICATION</scope>
    <source>
        <strain evidence="11">Thoroughbred</strain>
    </source>
</reference>
<dbReference type="AlphaFoldDB" id="F7BE81"/>
<dbReference type="GO" id="GO:0015824">
    <property type="term" value="P:proline transport"/>
    <property type="evidence" value="ECO:0000318"/>
    <property type="project" value="GO_Central"/>
</dbReference>
<feature type="binding site" evidence="6">
    <location>
        <position position="584"/>
    </location>
    <ligand>
        <name>Na(+)</name>
        <dbReference type="ChEBI" id="CHEBI:29101"/>
        <label>1</label>
    </ligand>
</feature>
<dbReference type="GO" id="GO:0035725">
    <property type="term" value="P:sodium ion transmembrane transport"/>
    <property type="evidence" value="ECO:0000318"/>
    <property type="project" value="GO_Central"/>
</dbReference>
<dbReference type="PROSITE" id="PS00610">
    <property type="entry name" value="NA_NEUROTRAN_SYMP_1"/>
    <property type="match status" value="1"/>
</dbReference>
<evidence type="ECO:0000256" key="6">
    <source>
        <dbReference type="PIRSR" id="PIRSR600175-1"/>
    </source>
</evidence>
<feature type="transmembrane region" description="Helical" evidence="10">
    <location>
        <begin position="473"/>
        <end position="497"/>
    </location>
</feature>
<evidence type="ECO:0000256" key="5">
    <source>
        <dbReference type="ARBA" id="ARBA00023136"/>
    </source>
</evidence>
<feature type="binding site" evidence="6">
    <location>
        <position position="583"/>
    </location>
    <ligand>
        <name>Na(+)</name>
        <dbReference type="ChEBI" id="CHEBI:29101"/>
        <label>1</label>
    </ligand>
</feature>
<dbReference type="InterPro" id="IPR000175">
    <property type="entry name" value="Na/ntran_symport"/>
</dbReference>
<gene>
    <name evidence="11 13" type="primary">SLC6A7</name>
</gene>
<feature type="binding site" evidence="6">
    <location>
        <position position="237"/>
    </location>
    <ligand>
        <name>Na(+)</name>
        <dbReference type="ChEBI" id="CHEBI:29101"/>
        <label>1</label>
    </ligand>
</feature>
<dbReference type="FunCoup" id="F7BE81">
    <property type="interactions" value="443"/>
</dbReference>
<dbReference type="GO" id="GO:0045202">
    <property type="term" value="C:synapse"/>
    <property type="evidence" value="ECO:0007669"/>
    <property type="project" value="Ensembl"/>
</dbReference>
<feature type="transmembrane region" description="Helical" evidence="10">
    <location>
        <begin position="610"/>
        <end position="635"/>
    </location>
</feature>
<feature type="binding site" evidence="6">
    <location>
        <position position="240"/>
    </location>
    <ligand>
        <name>Na(+)</name>
        <dbReference type="ChEBI" id="CHEBI:29101"/>
        <label>1</label>
    </ligand>
</feature>
<sequence>MGARSHSKEEEERLMPVRMAYLPHCPAGDREAQRGQVICPRSRRRRWPRPPHLREFPSRIPPLPHPFTRSGPSNPQLCVRGRAHPPAVHPSDRLSGCLRGRSRVLVPSLGRCAARGRAFAAAGPRPTPAAGRRQRLRPRPPSRCAGAAGAKARRPAGGASLTRSLARALRSGEAKPRSPSNPPSKMKKLQGAHLRKPVTPDLLMTPSDQGDVDLDVDFAADRGNWTGKLDFLLSCIGYCVGLGNVWRFPYRAYTNGGGAFLVPYFLMLAICGIPLFFLELSLGQFSSLGPLAVWKISPLFKGAGAAMLLIVGLVAIYYNMIIAYVLFYLFASLTSTLPWEHCGNWWNTDLCLEHRGSKNGNGALPLNLTSTVSPSEEYWSRYVLHIQGSRGIGSPGGIRWNLCLCLLLAWVIVFLCILKGVKSSGKVVYFTATFPYLILLMLLVRGVTLPGAWKGVQFYLTPQFHHLLSSKVWIEAALQIFYSLGVGFGGLLTFASYNTFHQNIYRDTFIVTLGNAVTSILAGFAIFSVLGYMSQELGVPVDQVAKAGPGLAFVVYPQAMTMLPLSPFWSFLFFFMLLTLGLDSQFAFLETIVTAVTDEFPYYLRPKKAVFSGLICVAMYLMGLVLTTDGGMYWLVLLDDYSASFGLMVVVITTCLAVTRVYGIQRFCRDIHMMLGFKPGLYFRACWLFLSPATLLALLVYSIVKYQPSEYGSYRFPAWAELLGILMGLLSCLMIPAGMLVAVLREEGSLWERLQQASRPAMDWGPSLEENRTGMYVATLAGSQSPKPLMVHMRKYGGITSFENTAMEVDREIAEEEESMM</sequence>
<dbReference type="InterPro" id="IPR037272">
    <property type="entry name" value="SNS_sf"/>
</dbReference>
<feature type="binding site" evidence="6">
    <location>
        <position position="580"/>
    </location>
    <ligand>
        <name>Na(+)</name>
        <dbReference type="ChEBI" id="CHEBI:29101"/>
        <label>1</label>
    </ligand>
</feature>
<dbReference type="PROSITE" id="PS00754">
    <property type="entry name" value="NA_NEUROTRAN_SYMP_2"/>
    <property type="match status" value="1"/>
</dbReference>
<keyword evidence="6" id="KW-0479">Metal-binding</keyword>
<evidence type="ECO:0000256" key="7">
    <source>
        <dbReference type="PIRSR" id="PIRSR600175-2"/>
    </source>
</evidence>
<dbReference type="STRING" id="9796.ENSECAP00000009763"/>
<feature type="transmembrane region" description="Helical" evidence="10">
    <location>
        <begin position="231"/>
        <end position="249"/>
    </location>
</feature>